<evidence type="ECO:0000313" key="3">
    <source>
        <dbReference type="EMBL" id="GMN42198.1"/>
    </source>
</evidence>
<dbReference type="PANTHER" id="PTHR31672:SF10">
    <property type="entry name" value="F-BOX DOMAIN-CONTAINING PROTEIN"/>
    <property type="match status" value="1"/>
</dbReference>
<feature type="domain" description="F-box associated beta-propeller type 1" evidence="2">
    <location>
        <begin position="120"/>
        <end position="383"/>
    </location>
</feature>
<protein>
    <recommendedName>
        <fullName evidence="5">F-box domain-containing protein</fullName>
    </recommendedName>
</protein>
<dbReference type="InterPro" id="IPR036047">
    <property type="entry name" value="F-box-like_dom_sf"/>
</dbReference>
<name>A0AA87ZTV7_FICCA</name>
<sequence length="449" mass="52221">MSQKIRKSLLSSSSSGMELLPWSVVEEEILPKLSAESLARFKLVSKFWKSLISSPRFIRWHFTHPKYCSHDNLNVPILRCFSKIDMYHEQELYFLLRGNQFIKLLDPPQTMISPTRHKYLSSRLIGSCNGIMCFIAKTDPRFLKHEIILWNPSMQRKSLEIPLSVYLYDRSFFSEHLDFCGGLGYDAQNDDYKIVHISYCSRRKTTRPFSCFVNIYSIKARKWRVIDHTKQQQTSILSDDHIVEFGSSSQTCADGKRVHWLVSCEMSRWRLVSFDMSDEIFDQMTLPDSVAMADWKQHVELASLVGESLTLFVYDSKWSTRTDYVVWVMKEYGVADSWTKLKISFGEPGKPLGFLNNSRNEFLFLQSGKLVSYDNESRQKTCFGIEGVSIMSCLGTYMESLVKLQKQVCRANMMLINQDFPDHHHDHDIAFLFPPRDQGLFSNSYYGTE</sequence>
<dbReference type="InterPro" id="IPR050796">
    <property type="entry name" value="SCF_F-box_component"/>
</dbReference>
<dbReference type="AlphaFoldDB" id="A0AA87ZTV7"/>
<evidence type="ECO:0000259" key="2">
    <source>
        <dbReference type="Pfam" id="PF07734"/>
    </source>
</evidence>
<comment type="caution">
    <text evidence="3">The sequence shown here is derived from an EMBL/GenBank/DDBJ whole genome shotgun (WGS) entry which is preliminary data.</text>
</comment>
<evidence type="ECO:0008006" key="5">
    <source>
        <dbReference type="Google" id="ProtNLM"/>
    </source>
</evidence>
<dbReference type="PANTHER" id="PTHR31672">
    <property type="entry name" value="BNACNNG10540D PROTEIN"/>
    <property type="match status" value="1"/>
</dbReference>
<dbReference type="CDD" id="cd22157">
    <property type="entry name" value="F-box_AtFBW1-like"/>
    <property type="match status" value="1"/>
</dbReference>
<dbReference type="NCBIfam" id="TIGR01640">
    <property type="entry name" value="F_box_assoc_1"/>
    <property type="match status" value="1"/>
</dbReference>
<proteinExistence type="predicted"/>
<evidence type="ECO:0000313" key="4">
    <source>
        <dbReference type="Proteomes" id="UP001187192"/>
    </source>
</evidence>
<dbReference type="InterPro" id="IPR017451">
    <property type="entry name" value="F-box-assoc_interact_dom"/>
</dbReference>
<dbReference type="InterPro" id="IPR006527">
    <property type="entry name" value="F-box-assoc_dom_typ1"/>
</dbReference>
<evidence type="ECO:0000259" key="1">
    <source>
        <dbReference type="Pfam" id="PF00646"/>
    </source>
</evidence>
<accession>A0AA87ZTV7</accession>
<dbReference type="EMBL" id="BTGU01000014">
    <property type="protein sequence ID" value="GMN42198.1"/>
    <property type="molecule type" value="Genomic_DNA"/>
</dbReference>
<gene>
    <name evidence="3" type="ORF">TIFTF001_011418</name>
</gene>
<feature type="domain" description="F-box" evidence="1">
    <location>
        <begin position="28"/>
        <end position="59"/>
    </location>
</feature>
<organism evidence="3 4">
    <name type="scientific">Ficus carica</name>
    <name type="common">Common fig</name>
    <dbReference type="NCBI Taxonomy" id="3494"/>
    <lineage>
        <taxon>Eukaryota</taxon>
        <taxon>Viridiplantae</taxon>
        <taxon>Streptophyta</taxon>
        <taxon>Embryophyta</taxon>
        <taxon>Tracheophyta</taxon>
        <taxon>Spermatophyta</taxon>
        <taxon>Magnoliopsida</taxon>
        <taxon>eudicotyledons</taxon>
        <taxon>Gunneridae</taxon>
        <taxon>Pentapetalae</taxon>
        <taxon>rosids</taxon>
        <taxon>fabids</taxon>
        <taxon>Rosales</taxon>
        <taxon>Moraceae</taxon>
        <taxon>Ficeae</taxon>
        <taxon>Ficus</taxon>
    </lineage>
</organism>
<reference evidence="3" key="1">
    <citation type="submission" date="2023-07" db="EMBL/GenBank/DDBJ databases">
        <title>draft genome sequence of fig (Ficus carica).</title>
        <authorList>
            <person name="Takahashi T."/>
            <person name="Nishimura K."/>
        </authorList>
    </citation>
    <scope>NUCLEOTIDE SEQUENCE</scope>
</reference>
<dbReference type="InterPro" id="IPR001810">
    <property type="entry name" value="F-box_dom"/>
</dbReference>
<keyword evidence="4" id="KW-1185">Reference proteome</keyword>
<dbReference type="SUPFAM" id="SSF81383">
    <property type="entry name" value="F-box domain"/>
    <property type="match status" value="1"/>
</dbReference>
<dbReference type="Proteomes" id="UP001187192">
    <property type="component" value="Unassembled WGS sequence"/>
</dbReference>
<dbReference type="Pfam" id="PF00646">
    <property type="entry name" value="F-box"/>
    <property type="match status" value="1"/>
</dbReference>
<dbReference type="Pfam" id="PF07734">
    <property type="entry name" value="FBA_1"/>
    <property type="match status" value="1"/>
</dbReference>